<organism evidence="1 2">
    <name type="scientific">Diphasiastrum complanatum</name>
    <name type="common">Issler's clubmoss</name>
    <name type="synonym">Lycopodium complanatum</name>
    <dbReference type="NCBI Taxonomy" id="34168"/>
    <lineage>
        <taxon>Eukaryota</taxon>
        <taxon>Viridiplantae</taxon>
        <taxon>Streptophyta</taxon>
        <taxon>Embryophyta</taxon>
        <taxon>Tracheophyta</taxon>
        <taxon>Lycopodiopsida</taxon>
        <taxon>Lycopodiales</taxon>
        <taxon>Lycopodiaceae</taxon>
        <taxon>Lycopodioideae</taxon>
        <taxon>Diphasiastrum</taxon>
    </lineage>
</organism>
<evidence type="ECO:0000313" key="1">
    <source>
        <dbReference type="EMBL" id="KAJ7550947.1"/>
    </source>
</evidence>
<protein>
    <submittedName>
        <fullName evidence="1">Uncharacterized protein</fullName>
    </submittedName>
</protein>
<keyword evidence="2" id="KW-1185">Reference proteome</keyword>
<reference evidence="2" key="1">
    <citation type="journal article" date="2024" name="Proc. Natl. Acad. Sci. U.S.A.">
        <title>Extraordinary preservation of gene collinearity over three hundred million years revealed in homosporous lycophytes.</title>
        <authorList>
            <person name="Li C."/>
            <person name="Wickell D."/>
            <person name="Kuo L.Y."/>
            <person name="Chen X."/>
            <person name="Nie B."/>
            <person name="Liao X."/>
            <person name="Peng D."/>
            <person name="Ji J."/>
            <person name="Jenkins J."/>
            <person name="Williams M."/>
            <person name="Shu S."/>
            <person name="Plott C."/>
            <person name="Barry K."/>
            <person name="Rajasekar S."/>
            <person name="Grimwood J."/>
            <person name="Han X."/>
            <person name="Sun S."/>
            <person name="Hou Z."/>
            <person name="He W."/>
            <person name="Dai G."/>
            <person name="Sun C."/>
            <person name="Schmutz J."/>
            <person name="Leebens-Mack J.H."/>
            <person name="Li F.W."/>
            <person name="Wang L."/>
        </authorList>
    </citation>
    <scope>NUCLEOTIDE SEQUENCE [LARGE SCALE GENOMIC DNA]</scope>
    <source>
        <strain evidence="2">cv. PW_Plant_1</strain>
    </source>
</reference>
<sequence length="315" mass="34799">MGRKMLHGRSTPTNTASPAKITAGPMSNPIVARKDHLTILNPQQEGLESRLFKPSPGFFIDDYNSYHEGRFSSPYVGLVGGIPSQAEAEEAARQLRATFVYGRDENADGLNKVKEENQATQSFLSSERCYQMQELEISRRQWESTFSDNCQSITACGGGAVAKCVELFQRSPDVQNAVMSLVKDPAIWNAFVANEKVQQLMQKRNTRLSQCGELAAIARDSDFGPRERVNPLEVALSCAKNVLWDAIEAIVDIVHGIFGFVDRKMFGEANADPLDHPIKACMVLTILILALIVFDRRPRVSKSCENRTNCGSAGL</sequence>
<evidence type="ECO:0000313" key="2">
    <source>
        <dbReference type="Proteomes" id="UP001162992"/>
    </source>
</evidence>
<accession>A0ACC2D9L3</accession>
<name>A0ACC2D9L3_DIPCM</name>
<gene>
    <name evidence="1" type="ORF">O6H91_07G126300</name>
</gene>
<comment type="caution">
    <text evidence="1">The sequence shown here is derived from an EMBL/GenBank/DDBJ whole genome shotgun (WGS) entry which is preliminary data.</text>
</comment>
<dbReference type="Proteomes" id="UP001162992">
    <property type="component" value="Chromosome 7"/>
</dbReference>
<dbReference type="EMBL" id="CM055098">
    <property type="protein sequence ID" value="KAJ7550947.1"/>
    <property type="molecule type" value="Genomic_DNA"/>
</dbReference>
<proteinExistence type="predicted"/>